<dbReference type="GO" id="GO:0005524">
    <property type="term" value="F:ATP binding"/>
    <property type="evidence" value="ECO:0007669"/>
    <property type="project" value="InterPro"/>
</dbReference>
<dbReference type="InterPro" id="IPR009080">
    <property type="entry name" value="tRNAsynth_Ia_anticodon-bd"/>
</dbReference>
<feature type="compositionally biased region" description="Low complexity" evidence="1">
    <location>
        <begin position="130"/>
        <end position="148"/>
    </location>
</feature>
<dbReference type="InterPro" id="IPR041872">
    <property type="entry name" value="Anticodon_Met"/>
</dbReference>
<dbReference type="OMA" id="FMEPFAP"/>
<evidence type="ECO:0000313" key="4">
    <source>
        <dbReference type="Proteomes" id="UP000030747"/>
    </source>
</evidence>
<dbReference type="PANTHER" id="PTHR43326:SF2">
    <property type="entry name" value="METHIONINE--TRNA LIGASE"/>
    <property type="match status" value="1"/>
</dbReference>
<dbReference type="GeneID" id="25257365"/>
<dbReference type="SUPFAM" id="SSF47323">
    <property type="entry name" value="Anticodon-binding domain of a subclass of class I aminoacyl-tRNA synthetases"/>
    <property type="match status" value="1"/>
</dbReference>
<dbReference type="GO" id="GO:0004825">
    <property type="term" value="F:methionine-tRNA ligase activity"/>
    <property type="evidence" value="ECO:0007669"/>
    <property type="project" value="InterPro"/>
</dbReference>
<accession>U6L832</accession>
<feature type="compositionally biased region" description="Low complexity" evidence="1">
    <location>
        <begin position="156"/>
        <end position="166"/>
    </location>
</feature>
<organism evidence="3 4">
    <name type="scientific">Eimeria tenella</name>
    <name type="common">Coccidian parasite</name>
    <dbReference type="NCBI Taxonomy" id="5802"/>
    <lineage>
        <taxon>Eukaryota</taxon>
        <taxon>Sar</taxon>
        <taxon>Alveolata</taxon>
        <taxon>Apicomplexa</taxon>
        <taxon>Conoidasida</taxon>
        <taxon>Coccidia</taxon>
        <taxon>Eucoccidiorida</taxon>
        <taxon>Eimeriorina</taxon>
        <taxon>Eimeriidae</taxon>
        <taxon>Eimeria</taxon>
    </lineage>
</organism>
<evidence type="ECO:0000259" key="2">
    <source>
        <dbReference type="Pfam" id="PF19303"/>
    </source>
</evidence>
<dbReference type="AlphaFoldDB" id="U6L832"/>
<dbReference type="RefSeq" id="XP_013235482.1">
    <property type="nucleotide sequence ID" value="XM_013380028.1"/>
</dbReference>
<evidence type="ECO:0000313" key="3">
    <source>
        <dbReference type="EMBL" id="CDJ44734.1"/>
    </source>
</evidence>
<evidence type="ECO:0000256" key="1">
    <source>
        <dbReference type="SAM" id="MobiDB-lite"/>
    </source>
</evidence>
<dbReference type="VEuPathDB" id="ToxoDB:ETH2_1255800"/>
<feature type="region of interest" description="Disordered" evidence="1">
    <location>
        <begin position="130"/>
        <end position="175"/>
    </location>
</feature>
<dbReference type="EMBL" id="HG677549">
    <property type="protein sequence ID" value="CDJ44734.1"/>
    <property type="molecule type" value="Genomic_DNA"/>
</dbReference>
<gene>
    <name evidence="3" type="ORF">ETH_00041625</name>
</gene>
<sequence length="175" mass="19522">MAGGGAPLDVEALRRTVEKAFAAVALREALEAVLLGVRELNKFVTSAAPWSCQEEERRQEVVRVGLECMYTLAHFLEPFLPQAMALLFQQLNAKPKLLQQLSPWLENLEPGTELKPADRVLFALLQLPDEQQQQQGERQQQQGEQQHQQGERDSSSSKASQTTSDTPTSRRDAGL</sequence>
<dbReference type="InterPro" id="IPR023457">
    <property type="entry name" value="Met-tRNA_synth_2"/>
</dbReference>
<dbReference type="PANTHER" id="PTHR43326">
    <property type="entry name" value="METHIONYL-TRNA SYNTHETASE"/>
    <property type="match status" value="1"/>
</dbReference>
<feature type="domain" description="Methionyl-tRNA synthetase anticodon-binding" evidence="2">
    <location>
        <begin position="15"/>
        <end position="137"/>
    </location>
</feature>
<dbReference type="GO" id="GO:0006431">
    <property type="term" value="P:methionyl-tRNA aminoacylation"/>
    <property type="evidence" value="ECO:0007669"/>
    <property type="project" value="TreeGrafter"/>
</dbReference>
<dbReference type="Pfam" id="PF19303">
    <property type="entry name" value="Anticodon_3"/>
    <property type="match status" value="1"/>
</dbReference>
<keyword evidence="4" id="KW-1185">Reference proteome</keyword>
<dbReference type="OrthoDB" id="5844513at2759"/>
<reference evidence="3" key="2">
    <citation type="submission" date="2013-10" db="EMBL/GenBank/DDBJ databases">
        <authorList>
            <person name="Aslett M."/>
        </authorList>
    </citation>
    <scope>NUCLEOTIDE SEQUENCE [LARGE SCALE GENOMIC DNA]</scope>
    <source>
        <strain evidence="3">Houghton</strain>
    </source>
</reference>
<dbReference type="VEuPathDB" id="ToxoDB:ETH_00041625"/>
<reference evidence="3" key="1">
    <citation type="submission" date="2013-10" db="EMBL/GenBank/DDBJ databases">
        <title>Genomic analysis of the causative agents of coccidiosis in chickens.</title>
        <authorList>
            <person name="Reid A.J."/>
            <person name="Blake D."/>
            <person name="Billington K."/>
            <person name="Browne H."/>
            <person name="Dunn M."/>
            <person name="Hung S."/>
            <person name="Kawahara F."/>
            <person name="Miranda-Saavedra D."/>
            <person name="Mourier T."/>
            <person name="Nagra H."/>
            <person name="Otto T.D."/>
            <person name="Rawlings N."/>
            <person name="Sanchez A."/>
            <person name="Sanders M."/>
            <person name="Subramaniam C."/>
            <person name="Tay Y."/>
            <person name="Dear P."/>
            <person name="Doerig C."/>
            <person name="Gruber A."/>
            <person name="Parkinson J."/>
            <person name="Shirley M."/>
            <person name="Wan K.L."/>
            <person name="Berriman M."/>
            <person name="Tomley F."/>
            <person name="Pain A."/>
        </authorList>
    </citation>
    <scope>NUCLEOTIDE SEQUENCE [LARGE SCALE GENOMIC DNA]</scope>
    <source>
        <strain evidence="3">Houghton</strain>
    </source>
</reference>
<protein>
    <recommendedName>
        <fullName evidence="2">Methionyl-tRNA synthetase anticodon-binding domain-containing protein</fullName>
    </recommendedName>
</protein>
<dbReference type="Gene3D" id="1.10.730.10">
    <property type="entry name" value="Isoleucyl-tRNA Synthetase, Domain 1"/>
    <property type="match status" value="1"/>
</dbReference>
<proteinExistence type="predicted"/>
<dbReference type="Proteomes" id="UP000030747">
    <property type="component" value="Unassembled WGS sequence"/>
</dbReference>
<name>U6L832_EIMTE</name>